<dbReference type="InterPro" id="IPR036859">
    <property type="entry name" value="CAP-Gly_dom_sf"/>
</dbReference>
<evidence type="ECO:0000313" key="2">
    <source>
        <dbReference type="EMBL" id="CAG5114860.1"/>
    </source>
</evidence>
<dbReference type="Proteomes" id="UP000678393">
    <property type="component" value="Unassembled WGS sequence"/>
</dbReference>
<dbReference type="OrthoDB" id="2130750at2759"/>
<proteinExistence type="predicted"/>
<dbReference type="EMBL" id="CAJHNH020000047">
    <property type="protein sequence ID" value="CAG5114860.1"/>
    <property type="molecule type" value="Genomic_DNA"/>
</dbReference>
<evidence type="ECO:0000313" key="3">
    <source>
        <dbReference type="Proteomes" id="UP000678393"/>
    </source>
</evidence>
<dbReference type="PANTHER" id="PTHR18916">
    <property type="entry name" value="DYNACTIN 1-RELATED MICROTUBULE-BINDING"/>
    <property type="match status" value="1"/>
</dbReference>
<dbReference type="InterPro" id="IPR000938">
    <property type="entry name" value="CAP-Gly_domain"/>
</dbReference>
<evidence type="ECO:0000259" key="1">
    <source>
        <dbReference type="PROSITE" id="PS50245"/>
    </source>
</evidence>
<name>A0A8S3YIV5_9EUPU</name>
<dbReference type="SMART" id="SM01052">
    <property type="entry name" value="CAP_GLY"/>
    <property type="match status" value="1"/>
</dbReference>
<protein>
    <recommendedName>
        <fullName evidence="1">CAP-Gly domain-containing protein</fullName>
    </recommendedName>
</protein>
<dbReference type="Pfam" id="PF01302">
    <property type="entry name" value="CAP_GLY"/>
    <property type="match status" value="1"/>
</dbReference>
<dbReference type="GO" id="GO:0031122">
    <property type="term" value="P:cytoplasmic microtubule organization"/>
    <property type="evidence" value="ECO:0007669"/>
    <property type="project" value="TreeGrafter"/>
</dbReference>
<dbReference type="GO" id="GO:0005938">
    <property type="term" value="C:cell cortex"/>
    <property type="evidence" value="ECO:0007669"/>
    <property type="project" value="TreeGrafter"/>
</dbReference>
<sequence length="214" mass="24991">MVLFDNVYVGQRVEVLWNNGIYRGTVQFRGTIATRKGEWVGVALELPVGDSNGMLFARRYFQCPPNHGVFVRSDRLRFIPSMRCLFDRYHSVSRASDVEEFLFDTPYYSSESVWEKPKHYHLRHSVSNHIPAATMLRPGTAQVLLRSLSRPIHADYWKDDDFERKPTIPKIHMPHSALKEQVRRGWQGAHYVREMTVPTGRDKIKFSQWNDISP</sequence>
<dbReference type="Gene3D" id="2.30.30.190">
    <property type="entry name" value="CAP Gly-rich-like domain"/>
    <property type="match status" value="1"/>
</dbReference>
<comment type="caution">
    <text evidence="2">The sequence shown here is derived from an EMBL/GenBank/DDBJ whole genome shotgun (WGS) entry which is preliminary data.</text>
</comment>
<accession>A0A8S3YIV5</accession>
<dbReference type="GO" id="GO:0051010">
    <property type="term" value="F:microtubule plus-end binding"/>
    <property type="evidence" value="ECO:0007669"/>
    <property type="project" value="TreeGrafter"/>
</dbReference>
<reference evidence="2" key="1">
    <citation type="submission" date="2021-04" db="EMBL/GenBank/DDBJ databases">
        <authorList>
            <consortium name="Molecular Ecology Group"/>
        </authorList>
    </citation>
    <scope>NUCLEOTIDE SEQUENCE</scope>
</reference>
<gene>
    <name evidence="2" type="ORF">CUNI_LOCUS418</name>
</gene>
<dbReference type="PANTHER" id="PTHR18916:SF90">
    <property type="entry name" value="CAP-GLY DOMAIN-CONTAINING PROTEIN"/>
    <property type="match status" value="1"/>
</dbReference>
<organism evidence="2 3">
    <name type="scientific">Candidula unifasciata</name>
    <dbReference type="NCBI Taxonomy" id="100452"/>
    <lineage>
        <taxon>Eukaryota</taxon>
        <taxon>Metazoa</taxon>
        <taxon>Spiralia</taxon>
        <taxon>Lophotrochozoa</taxon>
        <taxon>Mollusca</taxon>
        <taxon>Gastropoda</taxon>
        <taxon>Heterobranchia</taxon>
        <taxon>Euthyneura</taxon>
        <taxon>Panpulmonata</taxon>
        <taxon>Eupulmonata</taxon>
        <taxon>Stylommatophora</taxon>
        <taxon>Helicina</taxon>
        <taxon>Helicoidea</taxon>
        <taxon>Geomitridae</taxon>
        <taxon>Candidula</taxon>
    </lineage>
</organism>
<dbReference type="GO" id="GO:0035371">
    <property type="term" value="C:microtubule plus-end"/>
    <property type="evidence" value="ECO:0007669"/>
    <property type="project" value="TreeGrafter"/>
</dbReference>
<feature type="domain" description="CAP-Gly" evidence="1">
    <location>
        <begin position="30"/>
        <end position="72"/>
    </location>
</feature>
<dbReference type="AlphaFoldDB" id="A0A8S3YIV5"/>
<dbReference type="PROSITE" id="PS50245">
    <property type="entry name" value="CAP_GLY_2"/>
    <property type="match status" value="1"/>
</dbReference>
<keyword evidence="3" id="KW-1185">Reference proteome</keyword>
<dbReference type="SUPFAM" id="SSF74924">
    <property type="entry name" value="Cap-Gly domain"/>
    <property type="match status" value="1"/>
</dbReference>
<dbReference type="GO" id="GO:0005634">
    <property type="term" value="C:nucleus"/>
    <property type="evidence" value="ECO:0007669"/>
    <property type="project" value="TreeGrafter"/>
</dbReference>